<dbReference type="PROSITE" id="PS00633">
    <property type="entry name" value="BROMODOMAIN_1"/>
    <property type="match status" value="1"/>
</dbReference>
<dbReference type="GO" id="GO:0005634">
    <property type="term" value="C:nucleus"/>
    <property type="evidence" value="ECO:0007669"/>
    <property type="project" value="TreeGrafter"/>
</dbReference>
<feature type="region of interest" description="Disordered" evidence="3">
    <location>
        <begin position="624"/>
        <end position="666"/>
    </location>
</feature>
<sequence length="931" mass="100287">MTTQHSEGSLLEEKPLKMATAIDKEARNGTAETNGYAAPSSCAVALVVRDALLLQKLASPKTTVASIAQNEDAFSANQAVAGDAKDVEKSEVEPAGTPAKMDSDPPSDVDMVDAPTKSPAPDASISEKVPEAAPDSTADAPAKEDVVMDDAPSQAEPSVADQAESTQDTVISDVPPVTPVDSQIQAATPPSLAVDASKSSIAAGTQPSLTVDAQSPPVPATADNSMSEVSAKVSRERDADSEDEPVAKRARVDTVADQVEVKVAKKDDGADRNKAAGATSSVYGENGNPKSLTDDSLDGNPITDWQNKQIRITLAGVKKTKAGGMFKASVENLWPELWAGYTARVSNPTDISAMEKRLRGDGPRYATMGEFKSDLDLLVSNSVLFNGEGHDVTIAAKSTRQAILSRMSQQLAAEPVKADRKEAAKQHPSRHTEPRSHPPPPPPQRPAKSIDAATPPQKAPVVDSPAFAIPASSNGVPLIRRDSTKPDSRTKRPVKPAHPKDLVYETKRKKMSPELRFCEEVLGEIRKPKYFEYNGPFQQPVDPVELNIPQYHKIIKKPMDLQTMSNKMSNGEYASLKEFEKDFDLIVKNCKTFNGENHLVYSQALWLQTQFRREMNKKDDWMARHAPAAAATSQATSPRPKDDSEDDEAESEAEPELDEEQKAAQSRLATIQRRLEEEQKKITEMVNSGTAALDDVEIAQSVVAMLQKNLLQERSKLANAPAKKAAKPKPAKSKKASVGGGGGSSKKAAPGPSDNKAAPKKSGTKKATKRKMGVLEKEIIAGGIAELDGQQLEKAIDIIKKDTGQGENDSGELELDIELLTEDALTKLYDLVTKTFPHLRAEKETTLAASSPQVAAPRNKTSAKTKKNKPMSKMEQERRIAQLNELRAQAGRRASGSQEPMESIEGTGRASTDPTPQADHDSEDEESSEEE</sequence>
<feature type="region of interest" description="Disordered" evidence="3">
    <location>
        <begin position="718"/>
        <end position="772"/>
    </location>
</feature>
<dbReference type="InterPro" id="IPR001487">
    <property type="entry name" value="Bromodomain"/>
</dbReference>
<feature type="compositionally biased region" description="Basic residues" evidence="3">
    <location>
        <begin position="861"/>
        <end position="870"/>
    </location>
</feature>
<dbReference type="GO" id="GO:0006355">
    <property type="term" value="P:regulation of DNA-templated transcription"/>
    <property type="evidence" value="ECO:0007669"/>
    <property type="project" value="TreeGrafter"/>
</dbReference>
<dbReference type="PRINTS" id="PR00503">
    <property type="entry name" value="BROMODOMAIN"/>
</dbReference>
<dbReference type="EMBL" id="JAULSN010000005">
    <property type="protein sequence ID" value="KAK3370763.1"/>
    <property type="molecule type" value="Genomic_DNA"/>
</dbReference>
<organism evidence="6 7">
    <name type="scientific">Lasiosphaeria ovina</name>
    <dbReference type="NCBI Taxonomy" id="92902"/>
    <lineage>
        <taxon>Eukaryota</taxon>
        <taxon>Fungi</taxon>
        <taxon>Dikarya</taxon>
        <taxon>Ascomycota</taxon>
        <taxon>Pezizomycotina</taxon>
        <taxon>Sordariomycetes</taxon>
        <taxon>Sordariomycetidae</taxon>
        <taxon>Sordariales</taxon>
        <taxon>Lasiosphaeriaceae</taxon>
        <taxon>Lasiosphaeria</taxon>
    </lineage>
</organism>
<accession>A0AAE0K635</accession>
<feature type="domain" description="Bromo" evidence="4">
    <location>
        <begin position="529"/>
        <end position="601"/>
    </location>
</feature>
<protein>
    <recommendedName>
        <fullName evidence="8">Bromodomain-containing protein</fullName>
    </recommendedName>
</protein>
<evidence type="ECO:0000259" key="4">
    <source>
        <dbReference type="PROSITE" id="PS50014"/>
    </source>
</evidence>
<feature type="compositionally biased region" description="Basic and acidic residues" evidence="3">
    <location>
        <begin position="245"/>
        <end position="274"/>
    </location>
</feature>
<feature type="region of interest" description="Disordered" evidence="3">
    <location>
        <begin position="1"/>
        <end position="36"/>
    </location>
</feature>
<dbReference type="Pfam" id="PF17035">
    <property type="entry name" value="BET"/>
    <property type="match status" value="1"/>
</dbReference>
<keyword evidence="1 2" id="KW-0103">Bromodomain</keyword>
<dbReference type="InterPro" id="IPR038336">
    <property type="entry name" value="NET_sf"/>
</dbReference>
<feature type="compositionally biased region" description="Basic and acidic residues" evidence="3">
    <location>
        <begin position="11"/>
        <end position="27"/>
    </location>
</feature>
<feature type="compositionally biased region" description="Basic residues" evidence="3">
    <location>
        <begin position="724"/>
        <end position="735"/>
    </location>
</feature>
<dbReference type="Gene3D" id="1.20.1270.220">
    <property type="match status" value="1"/>
</dbReference>
<feature type="compositionally biased region" description="Basic and acidic residues" evidence="3">
    <location>
        <begin position="416"/>
        <end position="436"/>
    </location>
</feature>
<dbReference type="SMART" id="SM00297">
    <property type="entry name" value="BROMO"/>
    <property type="match status" value="2"/>
</dbReference>
<dbReference type="InterPro" id="IPR018359">
    <property type="entry name" value="Bromodomain_CS"/>
</dbReference>
<evidence type="ECO:0000259" key="5">
    <source>
        <dbReference type="PROSITE" id="PS51525"/>
    </source>
</evidence>
<feature type="compositionally biased region" description="Basic and acidic residues" evidence="3">
    <location>
        <begin position="479"/>
        <end position="490"/>
    </location>
</feature>
<evidence type="ECO:0000313" key="7">
    <source>
        <dbReference type="Proteomes" id="UP001287356"/>
    </source>
</evidence>
<dbReference type="PANTHER" id="PTHR22880">
    <property type="entry name" value="FALZ-RELATED BROMODOMAIN-CONTAINING PROTEINS"/>
    <property type="match status" value="1"/>
</dbReference>
<dbReference type="GO" id="GO:0006338">
    <property type="term" value="P:chromatin remodeling"/>
    <property type="evidence" value="ECO:0007669"/>
    <property type="project" value="TreeGrafter"/>
</dbReference>
<dbReference type="InterPro" id="IPR036427">
    <property type="entry name" value="Bromodomain-like_sf"/>
</dbReference>
<evidence type="ECO:0000256" key="3">
    <source>
        <dbReference type="SAM" id="MobiDB-lite"/>
    </source>
</evidence>
<reference evidence="6" key="1">
    <citation type="journal article" date="2023" name="Mol. Phylogenet. Evol.">
        <title>Genome-scale phylogeny and comparative genomics of the fungal order Sordariales.</title>
        <authorList>
            <person name="Hensen N."/>
            <person name="Bonometti L."/>
            <person name="Westerberg I."/>
            <person name="Brannstrom I.O."/>
            <person name="Guillou S."/>
            <person name="Cros-Aarteil S."/>
            <person name="Calhoun S."/>
            <person name="Haridas S."/>
            <person name="Kuo A."/>
            <person name="Mondo S."/>
            <person name="Pangilinan J."/>
            <person name="Riley R."/>
            <person name="LaButti K."/>
            <person name="Andreopoulos B."/>
            <person name="Lipzen A."/>
            <person name="Chen C."/>
            <person name="Yan M."/>
            <person name="Daum C."/>
            <person name="Ng V."/>
            <person name="Clum A."/>
            <person name="Steindorff A."/>
            <person name="Ohm R.A."/>
            <person name="Martin F."/>
            <person name="Silar P."/>
            <person name="Natvig D.O."/>
            <person name="Lalanne C."/>
            <person name="Gautier V."/>
            <person name="Ament-Velasquez S.L."/>
            <person name="Kruys A."/>
            <person name="Hutchinson M.I."/>
            <person name="Powell A.J."/>
            <person name="Barry K."/>
            <person name="Miller A.N."/>
            <person name="Grigoriev I.V."/>
            <person name="Debuchy R."/>
            <person name="Gladieux P."/>
            <person name="Hiltunen Thoren M."/>
            <person name="Johannesson H."/>
        </authorList>
    </citation>
    <scope>NUCLEOTIDE SEQUENCE</scope>
    <source>
        <strain evidence="6">CBS 958.72</strain>
    </source>
</reference>
<keyword evidence="7" id="KW-1185">Reference proteome</keyword>
<feature type="compositionally biased region" description="Basic residues" evidence="3">
    <location>
        <begin position="758"/>
        <end position="772"/>
    </location>
</feature>
<evidence type="ECO:0000256" key="2">
    <source>
        <dbReference type="PROSITE-ProRule" id="PRU00035"/>
    </source>
</evidence>
<feature type="region of interest" description="Disordered" evidence="3">
    <location>
        <begin position="844"/>
        <end position="931"/>
    </location>
</feature>
<feature type="compositionally biased region" description="Polar residues" evidence="3">
    <location>
        <begin position="197"/>
        <end position="213"/>
    </location>
</feature>
<reference evidence="6" key="2">
    <citation type="submission" date="2023-06" db="EMBL/GenBank/DDBJ databases">
        <authorList>
            <consortium name="Lawrence Berkeley National Laboratory"/>
            <person name="Haridas S."/>
            <person name="Hensen N."/>
            <person name="Bonometti L."/>
            <person name="Westerberg I."/>
            <person name="Brannstrom I.O."/>
            <person name="Guillou S."/>
            <person name="Cros-Aarteil S."/>
            <person name="Calhoun S."/>
            <person name="Kuo A."/>
            <person name="Mondo S."/>
            <person name="Pangilinan J."/>
            <person name="Riley R."/>
            <person name="Labutti K."/>
            <person name="Andreopoulos B."/>
            <person name="Lipzen A."/>
            <person name="Chen C."/>
            <person name="Yanf M."/>
            <person name="Daum C."/>
            <person name="Ng V."/>
            <person name="Clum A."/>
            <person name="Steindorff A."/>
            <person name="Ohm R."/>
            <person name="Martin F."/>
            <person name="Silar P."/>
            <person name="Natvig D."/>
            <person name="Lalanne C."/>
            <person name="Gautier V."/>
            <person name="Ament-Velasquez S.L."/>
            <person name="Kruys A."/>
            <person name="Hutchinson M.I."/>
            <person name="Powell A.J."/>
            <person name="Barry K."/>
            <person name="Miller A.N."/>
            <person name="Grigoriev I.V."/>
            <person name="Debuchy R."/>
            <person name="Gladieux P."/>
            <person name="Thoren M.H."/>
            <person name="Johannesson H."/>
        </authorList>
    </citation>
    <scope>NUCLEOTIDE SEQUENCE</scope>
    <source>
        <strain evidence="6">CBS 958.72</strain>
    </source>
</reference>
<feature type="compositionally biased region" description="Basic and acidic residues" evidence="3">
    <location>
        <begin position="83"/>
        <end position="92"/>
    </location>
</feature>
<dbReference type="PANTHER" id="PTHR22880:SF225">
    <property type="entry name" value="BROMODOMAIN-CONTAINING PROTEIN BET-1-RELATED"/>
    <property type="match status" value="1"/>
</dbReference>
<feature type="compositionally biased region" description="Acidic residues" evidence="3">
    <location>
        <begin position="921"/>
        <end position="931"/>
    </location>
</feature>
<feature type="region of interest" description="Disordered" evidence="3">
    <location>
        <begin position="408"/>
        <end position="499"/>
    </location>
</feature>
<dbReference type="PROSITE" id="PS51525">
    <property type="entry name" value="NET"/>
    <property type="match status" value="1"/>
</dbReference>
<dbReference type="AlphaFoldDB" id="A0AAE0K635"/>
<gene>
    <name evidence="6" type="ORF">B0T24DRAFT_531913</name>
</gene>
<dbReference type="PROSITE" id="PS50014">
    <property type="entry name" value="BROMODOMAIN_2"/>
    <property type="match status" value="2"/>
</dbReference>
<dbReference type="Proteomes" id="UP001287356">
    <property type="component" value="Unassembled WGS sequence"/>
</dbReference>
<feature type="domain" description="Bromo" evidence="4">
    <location>
        <begin position="318"/>
        <end position="393"/>
    </location>
</feature>
<dbReference type="GO" id="GO:0000785">
    <property type="term" value="C:chromatin"/>
    <property type="evidence" value="ECO:0007669"/>
    <property type="project" value="TreeGrafter"/>
</dbReference>
<feature type="region of interest" description="Disordered" evidence="3">
    <location>
        <begin position="79"/>
        <end position="294"/>
    </location>
</feature>
<dbReference type="Gene3D" id="1.20.920.10">
    <property type="entry name" value="Bromodomain-like"/>
    <property type="match status" value="2"/>
</dbReference>
<dbReference type="CDD" id="cd05499">
    <property type="entry name" value="Bromo_BDF1_2_II"/>
    <property type="match status" value="1"/>
</dbReference>
<evidence type="ECO:0000256" key="1">
    <source>
        <dbReference type="ARBA" id="ARBA00023117"/>
    </source>
</evidence>
<feature type="domain" description="NET" evidence="5">
    <location>
        <begin position="762"/>
        <end position="843"/>
    </location>
</feature>
<dbReference type="InterPro" id="IPR050935">
    <property type="entry name" value="Bromo_chromatin_reader"/>
</dbReference>
<feature type="compositionally biased region" description="Low complexity" evidence="3">
    <location>
        <begin position="624"/>
        <end position="638"/>
    </location>
</feature>
<dbReference type="CDD" id="cd04369">
    <property type="entry name" value="Bromodomain"/>
    <property type="match status" value="1"/>
</dbReference>
<dbReference type="InterPro" id="IPR027353">
    <property type="entry name" value="NET_dom"/>
</dbReference>
<evidence type="ECO:0000313" key="6">
    <source>
        <dbReference type="EMBL" id="KAK3370763.1"/>
    </source>
</evidence>
<proteinExistence type="predicted"/>
<evidence type="ECO:0008006" key="8">
    <source>
        <dbReference type="Google" id="ProtNLM"/>
    </source>
</evidence>
<dbReference type="SUPFAM" id="SSF47370">
    <property type="entry name" value="Bromodomain"/>
    <property type="match status" value="2"/>
</dbReference>
<name>A0AAE0K635_9PEZI</name>
<comment type="caution">
    <text evidence="6">The sequence shown here is derived from an EMBL/GenBank/DDBJ whole genome shotgun (WGS) entry which is preliminary data.</text>
</comment>
<feature type="compositionally biased region" description="Acidic residues" evidence="3">
    <location>
        <begin position="643"/>
        <end position="659"/>
    </location>
</feature>
<feature type="compositionally biased region" description="Polar residues" evidence="3">
    <location>
        <begin position="278"/>
        <end position="291"/>
    </location>
</feature>
<dbReference type="Pfam" id="PF00439">
    <property type="entry name" value="Bromodomain"/>
    <property type="match status" value="2"/>
</dbReference>